<feature type="chain" id="PRO_5009528313" description="Secretion system C-terminal sorting domain-containing protein" evidence="1">
    <location>
        <begin position="22"/>
        <end position="719"/>
    </location>
</feature>
<sequence>MNNVLAAACILLVSCFTIFSAVPGNLTALVRSGQTFLSWDEVAGGQKYVIYKKAGVITSTDLTITNKRYEVIQGSANSKYLSGGDTTVKGYRPNSRNIITPLDSDSTGMAPPVPDGKGMIVFTAHENGGFYYAVTAVVGGVEDKSIGAGNMVGPISETVEDPVPVLAWQHRGKCSRVYFIYTDVDSFNPTYLGNYVWPVCVSVRSTYNNNSNKGDLRLYLGGYPGSMAIETTNVYAHINVRHHERGSWNFGYSQTFAFDTSLGPSDTYGSTDPIVTQGPIVNFVQARAMNFFKWMIYKEPYYSERIDTNRIWVTGGSMGGGGTLMFLHNYPDFFAYGKGWVAPTNFLEGGPWTWLRDCEAKWGTPVNDAITMKFTGWRSEWLNQNFAGMTAHAWFNLENMLMVTRKYDLPWIAMAHAGQDGSVNWPTQGQGYYPKLEESRRGWSGGLMGGSDHSCCAQTLAGNTMLDSLRKNISYVAISSLASNPVLPMPDSAESIQYEYNKNVAFSTPFYRVGGYKGQVDEVNRYEIVLAATTYNPYGGPNMGVADDTADITPRRLQNFIVVPGEEYVIRNTAVNDTNTIYQKDTVAADSDGLVTFEGFILKMGSATTGGCRFIMVPLDSNHSSINMTISKKVPVINCSPNPFNPSTVISIKNQAPSGKQVEIQIFDIHGKLVQKLTASPLVLVAGLTWDASFQPSGVYIVRLSIGDRIYSSKITLLR</sequence>
<evidence type="ECO:0000313" key="4">
    <source>
        <dbReference type="Proteomes" id="UP000179243"/>
    </source>
</evidence>
<keyword evidence="1" id="KW-0732">Signal</keyword>
<feature type="domain" description="Secretion system C-terminal sorting" evidence="2">
    <location>
        <begin position="641"/>
        <end position="715"/>
    </location>
</feature>
<accession>A0A1F7F0H2</accession>
<dbReference type="InterPro" id="IPR029058">
    <property type="entry name" value="AB_hydrolase_fold"/>
</dbReference>
<dbReference type="Gene3D" id="3.40.50.1820">
    <property type="entry name" value="alpha/beta hydrolase"/>
    <property type="match status" value="1"/>
</dbReference>
<dbReference type="EMBL" id="MFYX01000153">
    <property type="protein sequence ID" value="OGK00131.1"/>
    <property type="molecule type" value="Genomic_DNA"/>
</dbReference>
<evidence type="ECO:0000256" key="1">
    <source>
        <dbReference type="SAM" id="SignalP"/>
    </source>
</evidence>
<comment type="caution">
    <text evidence="3">The sequence shown here is derived from an EMBL/GenBank/DDBJ whole genome shotgun (WGS) entry which is preliminary data.</text>
</comment>
<dbReference type="InterPro" id="IPR026444">
    <property type="entry name" value="Secre_tail"/>
</dbReference>
<evidence type="ECO:0000259" key="2">
    <source>
        <dbReference type="Pfam" id="PF18962"/>
    </source>
</evidence>
<dbReference type="AlphaFoldDB" id="A0A1F7F0H2"/>
<dbReference type="Proteomes" id="UP000179243">
    <property type="component" value="Unassembled WGS sequence"/>
</dbReference>
<proteinExistence type="predicted"/>
<dbReference type="Pfam" id="PF18962">
    <property type="entry name" value="Por_Secre_tail"/>
    <property type="match status" value="1"/>
</dbReference>
<dbReference type="NCBIfam" id="TIGR04183">
    <property type="entry name" value="Por_Secre_tail"/>
    <property type="match status" value="1"/>
</dbReference>
<name>A0A1F7F0H2_UNCRA</name>
<evidence type="ECO:0000313" key="3">
    <source>
        <dbReference type="EMBL" id="OGK00131.1"/>
    </source>
</evidence>
<organism evidence="3 4">
    <name type="scientific">Candidatus Raymondbacteria bacterium RIFOXYD12_FULL_49_13</name>
    <dbReference type="NCBI Taxonomy" id="1817890"/>
    <lineage>
        <taxon>Bacteria</taxon>
        <taxon>Raymondiibacteriota</taxon>
    </lineage>
</organism>
<reference evidence="3 4" key="1">
    <citation type="journal article" date="2016" name="Nat. Commun.">
        <title>Thousands of microbial genomes shed light on interconnected biogeochemical processes in an aquifer system.</title>
        <authorList>
            <person name="Anantharaman K."/>
            <person name="Brown C.T."/>
            <person name="Hug L.A."/>
            <person name="Sharon I."/>
            <person name="Castelle C.J."/>
            <person name="Probst A.J."/>
            <person name="Thomas B.C."/>
            <person name="Singh A."/>
            <person name="Wilkins M.J."/>
            <person name="Karaoz U."/>
            <person name="Brodie E.L."/>
            <person name="Williams K.H."/>
            <person name="Hubbard S.S."/>
            <person name="Banfield J.F."/>
        </authorList>
    </citation>
    <scope>NUCLEOTIDE SEQUENCE [LARGE SCALE GENOMIC DNA]</scope>
</reference>
<feature type="signal peptide" evidence="1">
    <location>
        <begin position="1"/>
        <end position="21"/>
    </location>
</feature>
<protein>
    <recommendedName>
        <fullName evidence="2">Secretion system C-terminal sorting domain-containing protein</fullName>
    </recommendedName>
</protein>
<dbReference type="SUPFAM" id="SSF53474">
    <property type="entry name" value="alpha/beta-Hydrolases"/>
    <property type="match status" value="2"/>
</dbReference>
<gene>
    <name evidence="3" type="ORF">A2519_22045</name>
</gene>